<sequence length="104" mass="11709">MTTMIPEQKLPSASFSTTPPGGCLTPYVCERPNTRRICSGTVFQAWKPSGSKAGILPLDFRGRKEKKKKYLSQSLVCCQLISPNSRSQKHRPWILNNPAERSRM</sequence>
<dbReference type="Proteomes" id="UP000499080">
    <property type="component" value="Unassembled WGS sequence"/>
</dbReference>
<gene>
    <name evidence="1" type="ORF">AVEN_26618_1</name>
</gene>
<evidence type="ECO:0000313" key="2">
    <source>
        <dbReference type="Proteomes" id="UP000499080"/>
    </source>
</evidence>
<organism evidence="1 2">
    <name type="scientific">Araneus ventricosus</name>
    <name type="common">Orbweaver spider</name>
    <name type="synonym">Epeira ventricosa</name>
    <dbReference type="NCBI Taxonomy" id="182803"/>
    <lineage>
        <taxon>Eukaryota</taxon>
        <taxon>Metazoa</taxon>
        <taxon>Ecdysozoa</taxon>
        <taxon>Arthropoda</taxon>
        <taxon>Chelicerata</taxon>
        <taxon>Arachnida</taxon>
        <taxon>Araneae</taxon>
        <taxon>Araneomorphae</taxon>
        <taxon>Entelegynae</taxon>
        <taxon>Araneoidea</taxon>
        <taxon>Araneidae</taxon>
        <taxon>Araneus</taxon>
    </lineage>
</organism>
<protein>
    <submittedName>
        <fullName evidence="1">Uncharacterized protein</fullName>
    </submittedName>
</protein>
<comment type="caution">
    <text evidence="1">The sequence shown here is derived from an EMBL/GenBank/DDBJ whole genome shotgun (WGS) entry which is preliminary data.</text>
</comment>
<reference evidence="1 2" key="1">
    <citation type="journal article" date="2019" name="Sci. Rep.">
        <title>Orb-weaving spider Araneus ventricosus genome elucidates the spidroin gene catalogue.</title>
        <authorList>
            <person name="Kono N."/>
            <person name="Nakamura H."/>
            <person name="Ohtoshi R."/>
            <person name="Moran D.A.P."/>
            <person name="Shinohara A."/>
            <person name="Yoshida Y."/>
            <person name="Fujiwara M."/>
            <person name="Mori M."/>
            <person name="Tomita M."/>
            <person name="Arakawa K."/>
        </authorList>
    </citation>
    <scope>NUCLEOTIDE SEQUENCE [LARGE SCALE GENOMIC DNA]</scope>
</reference>
<dbReference type="AlphaFoldDB" id="A0A4Y2GXP2"/>
<accession>A0A4Y2GXP2</accession>
<proteinExistence type="predicted"/>
<name>A0A4Y2GXP2_ARAVE</name>
<keyword evidence="2" id="KW-1185">Reference proteome</keyword>
<dbReference type="OrthoDB" id="1914839at2759"/>
<evidence type="ECO:0000313" key="1">
    <source>
        <dbReference type="EMBL" id="GBM57669.1"/>
    </source>
</evidence>
<dbReference type="EMBL" id="BGPR01001602">
    <property type="protein sequence ID" value="GBM57669.1"/>
    <property type="molecule type" value="Genomic_DNA"/>
</dbReference>